<gene>
    <name evidence="1" type="ORF">PLEPLA_LOCUS22773</name>
</gene>
<dbReference type="Proteomes" id="UP001153269">
    <property type="component" value="Unassembled WGS sequence"/>
</dbReference>
<organism evidence="1 2">
    <name type="scientific">Pleuronectes platessa</name>
    <name type="common">European plaice</name>
    <dbReference type="NCBI Taxonomy" id="8262"/>
    <lineage>
        <taxon>Eukaryota</taxon>
        <taxon>Metazoa</taxon>
        <taxon>Chordata</taxon>
        <taxon>Craniata</taxon>
        <taxon>Vertebrata</taxon>
        <taxon>Euteleostomi</taxon>
        <taxon>Actinopterygii</taxon>
        <taxon>Neopterygii</taxon>
        <taxon>Teleostei</taxon>
        <taxon>Neoteleostei</taxon>
        <taxon>Acanthomorphata</taxon>
        <taxon>Carangaria</taxon>
        <taxon>Pleuronectiformes</taxon>
        <taxon>Pleuronectoidei</taxon>
        <taxon>Pleuronectidae</taxon>
        <taxon>Pleuronectes</taxon>
    </lineage>
</organism>
<evidence type="ECO:0000313" key="1">
    <source>
        <dbReference type="EMBL" id="CAB1434726.1"/>
    </source>
</evidence>
<reference evidence="1" key="1">
    <citation type="submission" date="2020-03" db="EMBL/GenBank/DDBJ databases">
        <authorList>
            <person name="Weist P."/>
        </authorList>
    </citation>
    <scope>NUCLEOTIDE SEQUENCE</scope>
</reference>
<accession>A0A9N7YPI7</accession>
<name>A0A9N7YPI7_PLEPL</name>
<proteinExistence type="predicted"/>
<comment type="caution">
    <text evidence="1">The sequence shown here is derived from an EMBL/GenBank/DDBJ whole genome shotgun (WGS) entry which is preliminary data.</text>
</comment>
<dbReference type="AlphaFoldDB" id="A0A9N7YPI7"/>
<protein>
    <submittedName>
        <fullName evidence="1">Uncharacterized protein</fullName>
    </submittedName>
</protein>
<keyword evidence="2" id="KW-1185">Reference proteome</keyword>
<evidence type="ECO:0000313" key="2">
    <source>
        <dbReference type="Proteomes" id="UP001153269"/>
    </source>
</evidence>
<sequence>MGPRHAEQTPSFNPKCALTVGSNRTSHLLTTKELEACMDVSCEASFRWPADWADALTIVKVKAPIQDQLSEQNTPLTLSVLPLVTYRKLKSGLKGGSMQELTD</sequence>
<dbReference type="EMBL" id="CADEAL010001688">
    <property type="protein sequence ID" value="CAB1434726.1"/>
    <property type="molecule type" value="Genomic_DNA"/>
</dbReference>